<dbReference type="InterPro" id="IPR036291">
    <property type="entry name" value="NAD(P)-bd_dom_sf"/>
</dbReference>
<dbReference type="InterPro" id="IPR051034">
    <property type="entry name" value="Mito_Enoyl-ACP_Reductase"/>
</dbReference>
<evidence type="ECO:0000256" key="4">
    <source>
        <dbReference type="ARBA" id="ARBA00022832"/>
    </source>
</evidence>
<keyword evidence="9" id="KW-0496">Mitochondrion</keyword>
<evidence type="ECO:0000256" key="9">
    <source>
        <dbReference type="ARBA" id="ARBA00023128"/>
    </source>
</evidence>
<keyword evidence="17" id="KW-1185">Reference proteome</keyword>
<evidence type="ECO:0000313" key="16">
    <source>
        <dbReference type="EMBL" id="CAC5409934.1"/>
    </source>
</evidence>
<dbReference type="GO" id="GO:0005739">
    <property type="term" value="C:mitochondrion"/>
    <property type="evidence" value="ECO:0007669"/>
    <property type="project" value="UniProtKB-SubCell"/>
</dbReference>
<keyword evidence="8" id="KW-0443">Lipid metabolism</keyword>
<dbReference type="PANTHER" id="PTHR43981">
    <property type="entry name" value="ENOYL-[ACYL-CARRIER-PROTEIN] REDUCTASE, MITOCHONDRIAL"/>
    <property type="match status" value="1"/>
</dbReference>
<dbReference type="GO" id="GO:0006633">
    <property type="term" value="P:fatty acid biosynthetic process"/>
    <property type="evidence" value="ECO:0007669"/>
    <property type="project" value="UniProtKB-KW"/>
</dbReference>
<feature type="domain" description="Enoyl reductase (ER)" evidence="15">
    <location>
        <begin position="48"/>
        <end position="369"/>
    </location>
</feature>
<dbReference type="InterPro" id="IPR020843">
    <property type="entry name" value="ER"/>
</dbReference>
<dbReference type="AlphaFoldDB" id="A0A6J8DRS3"/>
<comment type="similarity">
    <text evidence="2">Belongs to the zinc-containing alcohol dehydrogenase family. Quinone oxidoreductase subfamily.</text>
</comment>
<dbReference type="FunFam" id="3.40.50.720:FF:000112">
    <property type="entry name" value="Enoyl-[acyl-carrier-protein] reductase 1, mitochondrial"/>
    <property type="match status" value="1"/>
</dbReference>
<evidence type="ECO:0000256" key="11">
    <source>
        <dbReference type="ARBA" id="ARBA00038963"/>
    </source>
</evidence>
<dbReference type="GO" id="GO:0141148">
    <property type="term" value="F:enoyl-[acyl-carrier-protein] reductase (NADPH) activity"/>
    <property type="evidence" value="ECO:0007669"/>
    <property type="project" value="UniProtKB-EC"/>
</dbReference>
<dbReference type="SUPFAM" id="SSF51735">
    <property type="entry name" value="NAD(P)-binding Rossmann-fold domains"/>
    <property type="match status" value="1"/>
</dbReference>
<evidence type="ECO:0000256" key="3">
    <source>
        <dbReference type="ARBA" id="ARBA00022516"/>
    </source>
</evidence>
<dbReference type="CDD" id="cd08290">
    <property type="entry name" value="ETR"/>
    <property type="match status" value="1"/>
</dbReference>
<reference evidence="16 17" key="1">
    <citation type="submission" date="2020-06" db="EMBL/GenBank/DDBJ databases">
        <authorList>
            <person name="Li R."/>
            <person name="Bekaert M."/>
        </authorList>
    </citation>
    <scope>NUCLEOTIDE SEQUENCE [LARGE SCALE GENOMIC DNA]</scope>
    <source>
        <strain evidence="17">wild</strain>
    </source>
</reference>
<dbReference type="InterPro" id="IPR011032">
    <property type="entry name" value="GroES-like_sf"/>
</dbReference>
<keyword evidence="5" id="KW-0521">NADP</keyword>
<gene>
    <name evidence="16" type="ORF">MCOR_43150</name>
</gene>
<evidence type="ECO:0000256" key="2">
    <source>
        <dbReference type="ARBA" id="ARBA00010371"/>
    </source>
</evidence>
<sequence>MTGRIFHSITNVFKKHQLKNSFFWKTPCLRNIGTSKETEAVMLKDFGDPRKVLSLEKMSVQHPSDDEVFVKMLMAPINPSDINMIEGTYHIRPKLPAIVGNEGVGEVVEIGKNVKNMKPGDWVIPAEAAWGTWRQLAVTKENMLLKIDNNIPLLSAATIMVNPCTAYRMLKDYVMLEAGDLVIQNGANSAVGQCVIQLAKEWGIKTINIVRDRPDLESLKSHLNQLGATHVVTEEFVRTSEMKELINSYNQKPKLALNCVGGKSATELIRFLKEKGTIVTYGGMSKKPLTIPTGALIFKEVKIMGYWNTQWNFEHRDSDEKKDMYKNLCDLIRDCKLLPSPSELVPFSNFQEAVDKSLEGFQNQKKVLVMQE</sequence>
<organism evidence="16 17">
    <name type="scientific">Mytilus coruscus</name>
    <name type="common">Sea mussel</name>
    <dbReference type="NCBI Taxonomy" id="42192"/>
    <lineage>
        <taxon>Eukaryota</taxon>
        <taxon>Metazoa</taxon>
        <taxon>Spiralia</taxon>
        <taxon>Lophotrochozoa</taxon>
        <taxon>Mollusca</taxon>
        <taxon>Bivalvia</taxon>
        <taxon>Autobranchia</taxon>
        <taxon>Pteriomorphia</taxon>
        <taxon>Mytilida</taxon>
        <taxon>Mytiloidea</taxon>
        <taxon>Mytilidae</taxon>
        <taxon>Mytilinae</taxon>
        <taxon>Mytilus</taxon>
    </lineage>
</organism>
<dbReference type="Pfam" id="PF08240">
    <property type="entry name" value="ADH_N"/>
    <property type="match status" value="1"/>
</dbReference>
<name>A0A6J8DRS3_MYTCO</name>
<keyword evidence="10" id="KW-0275">Fatty acid biosynthesis</keyword>
<dbReference type="OrthoDB" id="7482721at2759"/>
<evidence type="ECO:0000256" key="5">
    <source>
        <dbReference type="ARBA" id="ARBA00022857"/>
    </source>
</evidence>
<dbReference type="InterPro" id="IPR013154">
    <property type="entry name" value="ADH-like_N"/>
</dbReference>
<dbReference type="FunFam" id="3.90.180.10:FF:000010">
    <property type="entry name" value="Enoyl-[acyl-carrier-protein] reductase, mitochondrial"/>
    <property type="match status" value="1"/>
</dbReference>
<dbReference type="Pfam" id="PF00107">
    <property type="entry name" value="ADH_zinc_N"/>
    <property type="match status" value="1"/>
</dbReference>
<keyword evidence="7 16" id="KW-0560">Oxidoreductase</keyword>
<keyword evidence="6" id="KW-0809">Transit peptide</keyword>
<dbReference type="Proteomes" id="UP000507470">
    <property type="component" value="Unassembled WGS sequence"/>
</dbReference>
<evidence type="ECO:0000256" key="7">
    <source>
        <dbReference type="ARBA" id="ARBA00023002"/>
    </source>
</evidence>
<comment type="subcellular location">
    <subcellularLocation>
        <location evidence="1">Mitochondrion</location>
    </subcellularLocation>
</comment>
<dbReference type="EMBL" id="CACVKT020007649">
    <property type="protein sequence ID" value="CAC5409934.1"/>
    <property type="molecule type" value="Genomic_DNA"/>
</dbReference>
<dbReference type="Gene3D" id="3.90.180.10">
    <property type="entry name" value="Medium-chain alcohol dehydrogenases, catalytic domain"/>
    <property type="match status" value="1"/>
</dbReference>
<dbReference type="EC" id="1.3.1.104" evidence="11"/>
<evidence type="ECO:0000256" key="12">
    <source>
        <dbReference type="ARBA" id="ARBA00041058"/>
    </source>
</evidence>
<evidence type="ECO:0000256" key="6">
    <source>
        <dbReference type="ARBA" id="ARBA00022946"/>
    </source>
</evidence>
<keyword evidence="3" id="KW-0444">Lipid biosynthesis</keyword>
<evidence type="ECO:0000256" key="10">
    <source>
        <dbReference type="ARBA" id="ARBA00023160"/>
    </source>
</evidence>
<dbReference type="SMART" id="SM00829">
    <property type="entry name" value="PKS_ER"/>
    <property type="match status" value="1"/>
</dbReference>
<dbReference type="SUPFAM" id="SSF50129">
    <property type="entry name" value="GroES-like"/>
    <property type="match status" value="1"/>
</dbReference>
<proteinExistence type="inferred from homology"/>
<dbReference type="Gene3D" id="3.40.50.720">
    <property type="entry name" value="NAD(P)-binding Rossmann-like Domain"/>
    <property type="match status" value="1"/>
</dbReference>
<accession>A0A6J8DRS3</accession>
<comment type="catalytic activity">
    <reaction evidence="14">
        <text>a 2,3-saturated acyl-[ACP] + NADP(+) = a (2E)-enoyl-[ACP] + NADPH + H(+)</text>
        <dbReference type="Rhea" id="RHEA:22564"/>
        <dbReference type="Rhea" id="RHEA-COMP:9925"/>
        <dbReference type="Rhea" id="RHEA-COMP:9926"/>
        <dbReference type="ChEBI" id="CHEBI:15378"/>
        <dbReference type="ChEBI" id="CHEBI:57783"/>
        <dbReference type="ChEBI" id="CHEBI:58349"/>
        <dbReference type="ChEBI" id="CHEBI:78784"/>
        <dbReference type="ChEBI" id="CHEBI:78785"/>
        <dbReference type="EC" id="1.3.1.104"/>
    </reaction>
</comment>
<evidence type="ECO:0000256" key="1">
    <source>
        <dbReference type="ARBA" id="ARBA00004173"/>
    </source>
</evidence>
<evidence type="ECO:0000256" key="13">
    <source>
        <dbReference type="ARBA" id="ARBA00042123"/>
    </source>
</evidence>
<evidence type="ECO:0000259" key="15">
    <source>
        <dbReference type="SMART" id="SM00829"/>
    </source>
</evidence>
<dbReference type="InterPro" id="IPR013149">
    <property type="entry name" value="ADH-like_C"/>
</dbReference>
<evidence type="ECO:0000256" key="8">
    <source>
        <dbReference type="ARBA" id="ARBA00023098"/>
    </source>
</evidence>
<protein>
    <recommendedName>
        <fullName evidence="12">Enoyl-[acyl-carrier-protein] reductase, mitochondrial</fullName>
        <ecNumber evidence="11">1.3.1.104</ecNumber>
    </recommendedName>
    <alternativeName>
        <fullName evidence="13">2-enoyl thioester reductase</fullName>
    </alternativeName>
</protein>
<keyword evidence="4" id="KW-0276">Fatty acid metabolism</keyword>
<dbReference type="PANTHER" id="PTHR43981:SF2">
    <property type="entry name" value="ENOYL-[ACYL-CARRIER-PROTEIN] REDUCTASE, MITOCHONDRIAL"/>
    <property type="match status" value="1"/>
</dbReference>
<evidence type="ECO:0000313" key="17">
    <source>
        <dbReference type="Proteomes" id="UP000507470"/>
    </source>
</evidence>
<evidence type="ECO:0000256" key="14">
    <source>
        <dbReference type="ARBA" id="ARBA00048843"/>
    </source>
</evidence>